<keyword evidence="1" id="KW-0472">Membrane</keyword>
<evidence type="ECO:0000313" key="3">
    <source>
        <dbReference type="EMBL" id="MBL0425781.1"/>
    </source>
</evidence>
<evidence type="ECO:0000256" key="1">
    <source>
        <dbReference type="SAM" id="Phobius"/>
    </source>
</evidence>
<dbReference type="Pfam" id="PF04892">
    <property type="entry name" value="VanZ"/>
    <property type="match status" value="1"/>
</dbReference>
<keyword evidence="4" id="KW-1185">Reference proteome</keyword>
<feature type="domain" description="VanZ-like" evidence="2">
    <location>
        <begin position="38"/>
        <end position="114"/>
    </location>
</feature>
<feature type="transmembrane region" description="Helical" evidence="1">
    <location>
        <begin position="43"/>
        <end position="61"/>
    </location>
</feature>
<accession>A0ABS1JNR8</accession>
<evidence type="ECO:0000259" key="2">
    <source>
        <dbReference type="Pfam" id="PF04892"/>
    </source>
</evidence>
<feature type="transmembrane region" description="Helical" evidence="1">
    <location>
        <begin position="68"/>
        <end position="87"/>
    </location>
</feature>
<sequence>MGVCLVSLVCLLLAPNTFLRFLRIQYPWIGWPMNWIEAHSASINLAHVIAFVALGFAVKLGMAVRTRYVLALIATLSVASEIAQFWVPGRTPRLTDAGVDVAGALAGIALARLVLWMRARARGE</sequence>
<protein>
    <submittedName>
        <fullName evidence="3">VanZ family protein</fullName>
    </submittedName>
</protein>
<keyword evidence="1" id="KW-1133">Transmembrane helix</keyword>
<dbReference type="RefSeq" id="WP_201689656.1">
    <property type="nucleotide sequence ID" value="NZ_JAEQND010000006.1"/>
</dbReference>
<keyword evidence="1" id="KW-0812">Transmembrane</keyword>
<proteinExistence type="predicted"/>
<dbReference type="Proteomes" id="UP000622707">
    <property type="component" value="Unassembled WGS sequence"/>
</dbReference>
<evidence type="ECO:0000313" key="4">
    <source>
        <dbReference type="Proteomes" id="UP000622707"/>
    </source>
</evidence>
<dbReference type="NCBIfam" id="NF037970">
    <property type="entry name" value="vanZ_1"/>
    <property type="match status" value="1"/>
</dbReference>
<dbReference type="EMBL" id="JAEQND010000006">
    <property type="protein sequence ID" value="MBL0425781.1"/>
    <property type="molecule type" value="Genomic_DNA"/>
</dbReference>
<comment type="caution">
    <text evidence="3">The sequence shown here is derived from an EMBL/GenBank/DDBJ whole genome shotgun (WGS) entry which is preliminary data.</text>
</comment>
<dbReference type="InterPro" id="IPR006976">
    <property type="entry name" value="VanZ-like"/>
</dbReference>
<reference evidence="3 4" key="1">
    <citation type="journal article" date="2017" name="Int. J. Syst. Evol. Microbiol.">
        <title>Ramlibacter alkalitolerans sp. nov., alkali-tolerant bacterium isolated from soil of ginseng.</title>
        <authorList>
            <person name="Lee D.H."/>
            <person name="Cha C.J."/>
        </authorList>
    </citation>
    <scope>NUCLEOTIDE SEQUENCE [LARGE SCALE GENOMIC DNA]</scope>
    <source>
        <strain evidence="3 4">KACC 19305</strain>
    </source>
</reference>
<gene>
    <name evidence="3" type="ORF">JI746_11740</name>
</gene>
<feature type="transmembrane region" description="Helical" evidence="1">
    <location>
        <begin position="99"/>
        <end position="117"/>
    </location>
</feature>
<name>A0ABS1JNR8_9BURK</name>
<organism evidence="3 4">
    <name type="scientific">Ramlibacter alkalitolerans</name>
    <dbReference type="NCBI Taxonomy" id="2039631"/>
    <lineage>
        <taxon>Bacteria</taxon>
        <taxon>Pseudomonadati</taxon>
        <taxon>Pseudomonadota</taxon>
        <taxon>Betaproteobacteria</taxon>
        <taxon>Burkholderiales</taxon>
        <taxon>Comamonadaceae</taxon>
        <taxon>Ramlibacter</taxon>
    </lineage>
</organism>